<comment type="caution">
    <text evidence="1">The sequence shown here is derived from an EMBL/GenBank/DDBJ whole genome shotgun (WGS) entry which is preliminary data.</text>
</comment>
<proteinExistence type="predicted"/>
<dbReference type="STRING" id="437022.CC99x_00923"/>
<dbReference type="RefSeq" id="WP_057624056.1">
    <property type="nucleotide sequence ID" value="NZ_LKHV02000001.1"/>
</dbReference>
<dbReference type="AlphaFoldDB" id="A0A0Q9YQZ5"/>
<evidence type="ECO:0000313" key="2">
    <source>
        <dbReference type="EMBL" id="MCS5709287.1"/>
    </source>
</evidence>
<dbReference type="EMBL" id="LKHV02000001">
    <property type="protein sequence ID" value="MCS5709287.1"/>
    <property type="molecule type" value="Genomic_DNA"/>
</dbReference>
<accession>A0A0Q9YQZ5</accession>
<reference evidence="2" key="2">
    <citation type="journal article" date="2016" name="Genome Announc.">
        <title>Draft Genome Sequences of Two Novel Amoeba-Resistant Intranuclear Bacteria, 'Candidatus Berkiella cookevillensis' and 'Candidatus Berkiella aquae'.</title>
        <authorList>
            <person name="Mehari Y.T."/>
            <person name="Arivett B.A."/>
            <person name="Farone A.L."/>
            <person name="Gunderson J.H."/>
            <person name="Farone M.B."/>
        </authorList>
    </citation>
    <scope>NUCLEOTIDE SEQUENCE</scope>
    <source>
        <strain evidence="2">CC99</strain>
    </source>
</reference>
<organism evidence="1">
    <name type="scientific">Candidatus Berkiella cookevillensis</name>
    <dbReference type="NCBI Taxonomy" id="437022"/>
    <lineage>
        <taxon>Bacteria</taxon>
        <taxon>Pseudomonadati</taxon>
        <taxon>Pseudomonadota</taxon>
        <taxon>Gammaproteobacteria</taxon>
        <taxon>Candidatus Berkiellales</taxon>
        <taxon>Candidatus Berkiellaceae</taxon>
        <taxon>Candidatus Berkiella</taxon>
    </lineage>
</organism>
<protein>
    <submittedName>
        <fullName evidence="1">Uncharacterized protein</fullName>
    </submittedName>
</protein>
<reference evidence="2" key="3">
    <citation type="submission" date="2021-06" db="EMBL/GenBank/DDBJ databases">
        <title>Genomic Description and Analysis of Intracellular Bacteria, Candidatus Berkiella cookevillensis and Candidatus Berkiella aquae.</title>
        <authorList>
            <person name="Kidane D.T."/>
            <person name="Mehari Y.T."/>
            <person name="Rice F.C."/>
            <person name="Arivett B.A."/>
            <person name="Farone A.L."/>
            <person name="Berk S.G."/>
            <person name="Farone M.B."/>
        </authorList>
    </citation>
    <scope>NUCLEOTIDE SEQUENCE</scope>
    <source>
        <strain evidence="2">CC99</strain>
    </source>
</reference>
<sequence>MINYTFTQYWEQFEKALISLFEEYNKQSIQRDNVYVNYHNTVMEMVCLGKKIENANLYHKYRLGEQIKKTIKHGFPSKGVPTINSDYTLQLAKIFMAHSCLLASGQVHSEQTLVNTHLKSGMETAAKDVLTLDRRIKKYESTKIETNIQKTYCNAYQTQKGIEQQSLHENNAEKALWIDELNSHNACVHKRF</sequence>
<name>A0A0Q9YQZ5_9GAMM</name>
<keyword evidence="3" id="KW-1185">Reference proteome</keyword>
<evidence type="ECO:0000313" key="1">
    <source>
        <dbReference type="EMBL" id="KRG18935.1"/>
    </source>
</evidence>
<gene>
    <name evidence="1" type="ORF">CC99x_00923</name>
    <name evidence="2" type="ORF">CC99x_010260</name>
</gene>
<evidence type="ECO:0000313" key="3">
    <source>
        <dbReference type="Proteomes" id="UP000051494"/>
    </source>
</evidence>
<dbReference type="EMBL" id="LKHV01000004">
    <property type="protein sequence ID" value="KRG18935.1"/>
    <property type="molecule type" value="Genomic_DNA"/>
</dbReference>
<reference evidence="1" key="1">
    <citation type="submission" date="2015-09" db="EMBL/GenBank/DDBJ databases">
        <title>Draft Genome Sequences of Two Novel Amoeba-resistant Intranuclear Bacteria, Candidatus Berkiella cookevillensis and Candidatus Berkiella aquae.</title>
        <authorList>
            <person name="Mehari Y.T."/>
            <person name="Arivett B.A."/>
            <person name="Farone A.L."/>
            <person name="Gunderson J.H."/>
            <person name="Farone M.B."/>
        </authorList>
    </citation>
    <scope>NUCLEOTIDE SEQUENCE [LARGE SCALE GENOMIC DNA]</scope>
    <source>
        <strain evidence="1">CC99</strain>
    </source>
</reference>
<dbReference type="Proteomes" id="UP000051494">
    <property type="component" value="Unassembled WGS sequence"/>
</dbReference>